<dbReference type="InterPro" id="IPR008011">
    <property type="entry name" value="Complex1_LYR_dom"/>
</dbReference>
<evidence type="ECO:0000256" key="1">
    <source>
        <dbReference type="ARBA" id="ARBA00004305"/>
    </source>
</evidence>
<gene>
    <name evidence="6" type="ORF">RB653_009681</name>
</gene>
<dbReference type="GO" id="GO:0005759">
    <property type="term" value="C:mitochondrial matrix"/>
    <property type="evidence" value="ECO:0007669"/>
    <property type="project" value="UniProtKB-SubCell"/>
</dbReference>
<dbReference type="PANTHER" id="PTHR13675">
    <property type="entry name" value="LYR MOTIF-CONTAINING PROTEIN 2"/>
    <property type="match status" value="1"/>
</dbReference>
<sequence length="114" mass="13631">MSSKIIKENKRLVLDLYKRCLYSAKRCPKYQNQMMMESYLKLKFRSNKDIHQKDFETIQNLVKQGEEELKTMNDFHELRAKSKSGQDHETILNDCFDDEFNYIGSPTTIKKEIK</sequence>
<keyword evidence="3" id="KW-0143">Chaperone</keyword>
<evidence type="ECO:0000313" key="7">
    <source>
        <dbReference type="Proteomes" id="UP001344447"/>
    </source>
</evidence>
<evidence type="ECO:0000256" key="2">
    <source>
        <dbReference type="ARBA" id="ARBA00023128"/>
    </source>
</evidence>
<dbReference type="EMBL" id="JAVFKY010000008">
    <property type="protein sequence ID" value="KAK5574406.1"/>
    <property type="molecule type" value="Genomic_DNA"/>
</dbReference>
<dbReference type="InterPro" id="IPR045295">
    <property type="entry name" value="Complex1_LYR_SDHAF1_LYRM8"/>
</dbReference>
<evidence type="ECO:0000313" key="6">
    <source>
        <dbReference type="EMBL" id="KAK5574406.1"/>
    </source>
</evidence>
<evidence type="ECO:0000259" key="5">
    <source>
        <dbReference type="Pfam" id="PF05347"/>
    </source>
</evidence>
<keyword evidence="7" id="KW-1185">Reference proteome</keyword>
<evidence type="ECO:0000256" key="4">
    <source>
        <dbReference type="ARBA" id="ARBA00025715"/>
    </source>
</evidence>
<accession>A0AAN7TQS4</accession>
<dbReference type="Proteomes" id="UP001344447">
    <property type="component" value="Unassembled WGS sequence"/>
</dbReference>
<reference evidence="6 7" key="1">
    <citation type="submission" date="2023-11" db="EMBL/GenBank/DDBJ databases">
        <title>Dfirmibasis_genome.</title>
        <authorList>
            <person name="Edelbroek B."/>
            <person name="Kjellin J."/>
            <person name="Jerlstrom-Hultqvist J."/>
            <person name="Soderbom F."/>
        </authorList>
    </citation>
    <scope>NUCLEOTIDE SEQUENCE [LARGE SCALE GENOMIC DNA]</scope>
    <source>
        <strain evidence="6 7">TNS-C-14</strain>
    </source>
</reference>
<comment type="caution">
    <text evidence="6">The sequence shown here is derived from an EMBL/GenBank/DDBJ whole genome shotgun (WGS) entry which is preliminary data.</text>
</comment>
<organism evidence="6 7">
    <name type="scientific">Dictyostelium firmibasis</name>
    <dbReference type="NCBI Taxonomy" id="79012"/>
    <lineage>
        <taxon>Eukaryota</taxon>
        <taxon>Amoebozoa</taxon>
        <taxon>Evosea</taxon>
        <taxon>Eumycetozoa</taxon>
        <taxon>Dictyostelia</taxon>
        <taxon>Dictyosteliales</taxon>
        <taxon>Dictyosteliaceae</taxon>
        <taxon>Dictyostelium</taxon>
    </lineage>
</organism>
<protein>
    <recommendedName>
        <fullName evidence="5">Complex 1 LYR protein domain-containing protein</fullName>
    </recommendedName>
</protein>
<name>A0AAN7TQS4_9MYCE</name>
<dbReference type="Pfam" id="PF05347">
    <property type="entry name" value="Complex1_LYR"/>
    <property type="match status" value="1"/>
</dbReference>
<dbReference type="AlphaFoldDB" id="A0AAN7TQS4"/>
<evidence type="ECO:0000256" key="3">
    <source>
        <dbReference type="ARBA" id="ARBA00023186"/>
    </source>
</evidence>
<keyword evidence="2" id="KW-0496">Mitochondrion</keyword>
<proteinExistence type="inferred from homology"/>
<dbReference type="PANTHER" id="PTHR13675:SF5">
    <property type="entry name" value="SUCCINATE DEHYDROGENASE ASSEMBLY FACTOR 1B, MITOCHONDRIAL"/>
    <property type="match status" value="1"/>
</dbReference>
<dbReference type="GO" id="GO:0034553">
    <property type="term" value="P:mitochondrial respiratory chain complex II assembly"/>
    <property type="evidence" value="ECO:0007669"/>
    <property type="project" value="InterPro"/>
</dbReference>
<comment type="similarity">
    <text evidence="4">Belongs to the complex I LYR family. SDHAF1 subfamily.</text>
</comment>
<dbReference type="CDD" id="cd20268">
    <property type="entry name" value="Complex1_LYR_SDHAF1_LYRM8"/>
    <property type="match status" value="1"/>
</dbReference>
<feature type="domain" description="Complex 1 LYR protein" evidence="5">
    <location>
        <begin position="13"/>
        <end position="70"/>
    </location>
</feature>
<comment type="subcellular location">
    <subcellularLocation>
        <location evidence="1">Mitochondrion matrix</location>
    </subcellularLocation>
</comment>